<feature type="domain" description="HTH LytTR-type" evidence="2">
    <location>
        <begin position="179"/>
        <end position="280"/>
    </location>
</feature>
<keyword evidence="1" id="KW-0812">Transmembrane</keyword>
<dbReference type="InterPro" id="IPR007492">
    <property type="entry name" value="LytTR_DNA-bd_dom"/>
</dbReference>
<dbReference type="Proteomes" id="UP000628669">
    <property type="component" value="Unassembled WGS sequence"/>
</dbReference>
<reference evidence="4" key="1">
    <citation type="submission" date="2021-01" db="EMBL/GenBank/DDBJ databases">
        <title>Genome public.</title>
        <authorList>
            <person name="Liu C."/>
            <person name="Sun Q."/>
        </authorList>
    </citation>
    <scope>NUCLEOTIDE SEQUENCE [LARGE SCALE GENOMIC DNA]</scope>
    <source>
        <strain evidence="4">YIM B02567</strain>
    </source>
</reference>
<evidence type="ECO:0000259" key="2">
    <source>
        <dbReference type="SMART" id="SM00850"/>
    </source>
</evidence>
<evidence type="ECO:0000313" key="4">
    <source>
        <dbReference type="Proteomes" id="UP000628669"/>
    </source>
</evidence>
<dbReference type="Pfam" id="PF04397">
    <property type="entry name" value="LytTR"/>
    <property type="match status" value="1"/>
</dbReference>
<keyword evidence="1" id="KW-0472">Membrane</keyword>
<dbReference type="RefSeq" id="WP_200241689.1">
    <property type="nucleotide sequence ID" value="NZ_JAENHK010000001.1"/>
</dbReference>
<gene>
    <name evidence="3" type="ORF">JHL15_01130</name>
</gene>
<organism evidence="3 4">
    <name type="scientific">Chryseobacterium paridis</name>
    <dbReference type="NCBI Taxonomy" id="2800328"/>
    <lineage>
        <taxon>Bacteria</taxon>
        <taxon>Pseudomonadati</taxon>
        <taxon>Bacteroidota</taxon>
        <taxon>Flavobacteriia</taxon>
        <taxon>Flavobacteriales</taxon>
        <taxon>Weeksellaceae</taxon>
        <taxon>Chryseobacterium group</taxon>
        <taxon>Chryseobacterium</taxon>
    </lineage>
</organism>
<dbReference type="EMBL" id="JAENHK010000001">
    <property type="protein sequence ID" value="MBK1894353.1"/>
    <property type="molecule type" value="Genomic_DNA"/>
</dbReference>
<dbReference type="GO" id="GO:0003677">
    <property type="term" value="F:DNA binding"/>
    <property type="evidence" value="ECO:0007669"/>
    <property type="project" value="UniProtKB-KW"/>
</dbReference>
<sequence>MSQRVSFTSFPYPKSESQKEILISSVLAGILIYLFLIVFQPFGTDQFQHKLKYLLLFPYSIIFGASFFIVNLLTIKINNWNIVYELLKIAVILLLASIPSYFYNTLFLSHVKLSFSNYLYMVMLTFALGIPISIIYVLSRYIYLKKNHENTADKISTQLDEIELTTHSEKKTLDIIAGTAQLQISEGDFLCAQSLENYCAIYYIEYNSVKKVLLRISLSKLLDQIEIHSIKRSHRSYIVNLTKVTHVKGNAQGYKLSIENIDFTIPVSRSFMSTTINHLQSLIE</sequence>
<protein>
    <submittedName>
        <fullName evidence="3">LytTR family transcriptional regulator DNA-binding domain-containing protein</fullName>
    </submittedName>
</protein>
<feature type="transmembrane region" description="Helical" evidence="1">
    <location>
        <begin position="54"/>
        <end position="74"/>
    </location>
</feature>
<proteinExistence type="predicted"/>
<dbReference type="SMART" id="SM00850">
    <property type="entry name" value="LytTR"/>
    <property type="match status" value="1"/>
</dbReference>
<name>A0ABS1FPK2_9FLAO</name>
<keyword evidence="4" id="KW-1185">Reference proteome</keyword>
<feature type="transmembrane region" description="Helical" evidence="1">
    <location>
        <begin position="86"/>
        <end position="106"/>
    </location>
</feature>
<keyword evidence="1" id="KW-1133">Transmembrane helix</keyword>
<accession>A0ABS1FPK2</accession>
<feature type="transmembrane region" description="Helical" evidence="1">
    <location>
        <begin position="118"/>
        <end position="138"/>
    </location>
</feature>
<evidence type="ECO:0000313" key="3">
    <source>
        <dbReference type="EMBL" id="MBK1894353.1"/>
    </source>
</evidence>
<comment type="caution">
    <text evidence="3">The sequence shown here is derived from an EMBL/GenBank/DDBJ whole genome shotgun (WGS) entry which is preliminary data.</text>
</comment>
<keyword evidence="3" id="KW-0238">DNA-binding</keyword>
<feature type="transmembrane region" description="Helical" evidence="1">
    <location>
        <begin position="21"/>
        <end position="42"/>
    </location>
</feature>
<evidence type="ECO:0000256" key="1">
    <source>
        <dbReference type="SAM" id="Phobius"/>
    </source>
</evidence>
<dbReference type="Gene3D" id="2.40.50.1020">
    <property type="entry name" value="LytTr DNA-binding domain"/>
    <property type="match status" value="1"/>
</dbReference>